<accession>A0ACC1T480</accession>
<reference evidence="1" key="1">
    <citation type="submission" date="2022-07" db="EMBL/GenBank/DDBJ databases">
        <title>Genome Sequence of Phlebia brevispora.</title>
        <authorList>
            <person name="Buettner E."/>
        </authorList>
    </citation>
    <scope>NUCLEOTIDE SEQUENCE</scope>
    <source>
        <strain evidence="1">MPL23</strain>
    </source>
</reference>
<name>A0ACC1T480_9APHY</name>
<evidence type="ECO:0000313" key="1">
    <source>
        <dbReference type="EMBL" id="KAJ3552884.1"/>
    </source>
</evidence>
<protein>
    <submittedName>
        <fullName evidence="1">Uncharacterized protein</fullName>
    </submittedName>
</protein>
<evidence type="ECO:0000313" key="2">
    <source>
        <dbReference type="Proteomes" id="UP001148662"/>
    </source>
</evidence>
<proteinExistence type="predicted"/>
<organism evidence="1 2">
    <name type="scientific">Phlebia brevispora</name>
    <dbReference type="NCBI Taxonomy" id="194682"/>
    <lineage>
        <taxon>Eukaryota</taxon>
        <taxon>Fungi</taxon>
        <taxon>Dikarya</taxon>
        <taxon>Basidiomycota</taxon>
        <taxon>Agaricomycotina</taxon>
        <taxon>Agaricomycetes</taxon>
        <taxon>Polyporales</taxon>
        <taxon>Meruliaceae</taxon>
        <taxon>Phlebia</taxon>
    </lineage>
</organism>
<comment type="caution">
    <text evidence="1">The sequence shown here is derived from an EMBL/GenBank/DDBJ whole genome shotgun (WGS) entry which is preliminary data.</text>
</comment>
<dbReference type="Proteomes" id="UP001148662">
    <property type="component" value="Unassembled WGS sequence"/>
</dbReference>
<gene>
    <name evidence="1" type="ORF">NM688_g3915</name>
</gene>
<sequence>MHTAARNPFSATFACLRKPEGNAPKKIPAYLLYGSDNVALVIASCIKGANISERNKKAKELFDKESPEVQEKYIEAAAKKYEVEIEKYRNASSGAPSSDPEEQSMARECLSTAMSTMFNVIAQHTSYTNLTLGEAPIPSAGTDDAPGLHLTFPSTSAISRQEQHVPAVVQPPTIPPTHPSTPPAEQDDNTMDDEAFTQELSEALLCKLTKLLDAARKTELRRLRELKEIELDRKNNIATNQERLATFGLSDAASLFQKLPKPTPWLRAILRDSVSASSNSSIRSDHGISTGGLTVSATFSSSSTSSDVIPNVAHLRGTPGWLAEQYHLLAAVEMPMDQREVWLAVLKMWLELEDSAFRQLPALLISPSGFRRPINSSWFRRTLTLISSTEDWSVMFKSGRNGFLTVLASLAGLREAMRESEWNAALADVQWVINQVLQAKMACDTKRVQVDDHKSKNEVLKVPAAKRPRRGRG</sequence>
<dbReference type="EMBL" id="JANHOG010000605">
    <property type="protein sequence ID" value="KAJ3552884.1"/>
    <property type="molecule type" value="Genomic_DNA"/>
</dbReference>
<keyword evidence="2" id="KW-1185">Reference proteome</keyword>